<organism evidence="1 2">
    <name type="scientific">Pseudoalteromonas agarivorans</name>
    <dbReference type="NCBI Taxonomy" id="176102"/>
    <lineage>
        <taxon>Bacteria</taxon>
        <taxon>Pseudomonadati</taxon>
        <taxon>Pseudomonadota</taxon>
        <taxon>Gammaproteobacteria</taxon>
        <taxon>Alteromonadales</taxon>
        <taxon>Pseudoalteromonadaceae</taxon>
        <taxon>Pseudoalteromonas</taxon>
    </lineage>
</organism>
<sequence length="93" mass="10621">MTKTQKLRDKQIRQALTNACEQIKATHYGFAYLTHTIDLKNEAKSLKISCYFEDDIAYNDTEAHFSQLVDIINAELSKINLPVAAKQITFLVD</sequence>
<protein>
    <recommendedName>
        <fullName evidence="3">Orphan protein</fullName>
    </recommendedName>
</protein>
<accession>A0AAD0XDK7</accession>
<evidence type="ECO:0008006" key="3">
    <source>
        <dbReference type="Google" id="ProtNLM"/>
    </source>
</evidence>
<dbReference type="RefSeq" id="WP_121638555.1">
    <property type="nucleotide sequence ID" value="NZ_CP033066.1"/>
</dbReference>
<dbReference type="Proteomes" id="UP000279995">
    <property type="component" value="Chromosome II"/>
</dbReference>
<evidence type="ECO:0000313" key="2">
    <source>
        <dbReference type="Proteomes" id="UP000279995"/>
    </source>
</evidence>
<dbReference type="AlphaFoldDB" id="A0AAD0XDK7"/>
<dbReference type="EMBL" id="CP033066">
    <property type="protein sequence ID" value="AYM88781.1"/>
    <property type="molecule type" value="Genomic_DNA"/>
</dbReference>
<reference evidence="1 2" key="1">
    <citation type="submission" date="2018-10" db="EMBL/GenBank/DDBJ databases">
        <title>Complete Genome Sequence and Transcriptomic Profiles of a Marine Bacterium, Pseudoalteromonas agarivorans Hao 2018.</title>
        <authorList>
            <person name="Hao L."/>
        </authorList>
    </citation>
    <scope>NUCLEOTIDE SEQUENCE [LARGE SCALE GENOMIC DNA]</scope>
    <source>
        <strain evidence="1 2">Hao 2018</strain>
    </source>
</reference>
<name>A0AAD0XDK7_9GAMM</name>
<proteinExistence type="predicted"/>
<evidence type="ECO:0000313" key="1">
    <source>
        <dbReference type="EMBL" id="AYM88781.1"/>
    </source>
</evidence>
<gene>
    <name evidence="1" type="ORF">D9T18_19085</name>
</gene>